<evidence type="ECO:0000313" key="2">
    <source>
        <dbReference type="EMBL" id="MXU89239.1"/>
    </source>
</evidence>
<proteinExistence type="predicted"/>
<accession>A0A6B0U9K0</accession>
<sequence length="106" mass="12378">MFLSNRIFFLLLSTIFSVVTRRSTIIHWCLKSKRQKTCADFWSKINTEKTYPNHHPCHLLGQYVNFQKNSELSPSPRDTLATEQATCFSWRQIAVTTNRTEVTGRP</sequence>
<keyword evidence="1" id="KW-0732">Signal</keyword>
<feature type="signal peptide" evidence="1">
    <location>
        <begin position="1"/>
        <end position="21"/>
    </location>
</feature>
<protein>
    <submittedName>
        <fullName evidence="2">Putative secreted protein</fullName>
    </submittedName>
</protein>
<dbReference type="AlphaFoldDB" id="A0A6B0U9K0"/>
<reference evidence="2" key="1">
    <citation type="submission" date="2019-12" db="EMBL/GenBank/DDBJ databases">
        <title>An insight into the sialome of adult female Ixodes ricinus ticks feeding for 6 days.</title>
        <authorList>
            <person name="Perner J."/>
            <person name="Ribeiro J.M.C."/>
        </authorList>
    </citation>
    <scope>NUCLEOTIDE SEQUENCE</scope>
    <source>
        <strain evidence="2">Semi-engorged</strain>
        <tissue evidence="2">Salivary glands</tissue>
    </source>
</reference>
<organism evidence="2">
    <name type="scientific">Ixodes ricinus</name>
    <name type="common">Common tick</name>
    <name type="synonym">Acarus ricinus</name>
    <dbReference type="NCBI Taxonomy" id="34613"/>
    <lineage>
        <taxon>Eukaryota</taxon>
        <taxon>Metazoa</taxon>
        <taxon>Ecdysozoa</taxon>
        <taxon>Arthropoda</taxon>
        <taxon>Chelicerata</taxon>
        <taxon>Arachnida</taxon>
        <taxon>Acari</taxon>
        <taxon>Parasitiformes</taxon>
        <taxon>Ixodida</taxon>
        <taxon>Ixodoidea</taxon>
        <taxon>Ixodidae</taxon>
        <taxon>Ixodinae</taxon>
        <taxon>Ixodes</taxon>
    </lineage>
</organism>
<feature type="chain" id="PRO_5025419349" evidence="1">
    <location>
        <begin position="22"/>
        <end position="106"/>
    </location>
</feature>
<evidence type="ECO:0000256" key="1">
    <source>
        <dbReference type="SAM" id="SignalP"/>
    </source>
</evidence>
<dbReference type="EMBL" id="GIFC01007156">
    <property type="protein sequence ID" value="MXU89239.1"/>
    <property type="molecule type" value="Transcribed_RNA"/>
</dbReference>
<name>A0A6B0U9K0_IXORI</name>